<dbReference type="InterPro" id="IPR008974">
    <property type="entry name" value="TRAF-like"/>
</dbReference>
<dbReference type="CDD" id="cd18186">
    <property type="entry name" value="BTB_POZ_ZBTB_KLHL-like"/>
    <property type="match status" value="1"/>
</dbReference>
<protein>
    <submittedName>
        <fullName evidence="3">TD and POZ domain-containing protein 4</fullName>
    </submittedName>
</protein>
<dbReference type="AlphaFoldDB" id="A0A087SUG6"/>
<proteinExistence type="predicted"/>
<dbReference type="CDD" id="cd00121">
    <property type="entry name" value="MATH"/>
    <property type="match status" value="1"/>
</dbReference>
<name>A0A087SUG6_STEMI</name>
<evidence type="ECO:0000313" key="4">
    <source>
        <dbReference type="Proteomes" id="UP000054359"/>
    </source>
</evidence>
<accession>A0A087SUG6</accession>
<dbReference type="OrthoDB" id="6427162at2759"/>
<evidence type="ECO:0000259" key="2">
    <source>
        <dbReference type="PROSITE" id="PS50144"/>
    </source>
</evidence>
<keyword evidence="4" id="KW-1185">Reference proteome</keyword>
<dbReference type="STRING" id="407821.A0A087SUG6"/>
<dbReference type="SUPFAM" id="SSF49599">
    <property type="entry name" value="TRAF domain-like"/>
    <property type="match status" value="1"/>
</dbReference>
<dbReference type="Gene3D" id="1.25.40.420">
    <property type="match status" value="1"/>
</dbReference>
<dbReference type="Gene3D" id="3.30.710.10">
    <property type="entry name" value="Potassium Channel Kv1.1, Chain A"/>
    <property type="match status" value="1"/>
</dbReference>
<evidence type="ECO:0000313" key="3">
    <source>
        <dbReference type="EMBL" id="KFM56505.1"/>
    </source>
</evidence>
<dbReference type="PROSITE" id="PS50097">
    <property type="entry name" value="BTB"/>
    <property type="match status" value="1"/>
</dbReference>
<gene>
    <name evidence="3" type="ORF">X975_25793</name>
</gene>
<dbReference type="SUPFAM" id="SSF54695">
    <property type="entry name" value="POZ domain"/>
    <property type="match status" value="1"/>
</dbReference>
<dbReference type="SMART" id="SM00225">
    <property type="entry name" value="BTB"/>
    <property type="match status" value="1"/>
</dbReference>
<dbReference type="InterPro" id="IPR000210">
    <property type="entry name" value="BTB/POZ_dom"/>
</dbReference>
<feature type="domain" description="MATH" evidence="2">
    <location>
        <begin position="8"/>
        <end position="135"/>
    </location>
</feature>
<sequence length="381" mass="44289">MSSKQVAEIKRVVKIHNFTADSFKVGDSEKFIFSIFPDYSSVICKFTVHVYPRGNNADNSDYVSVYFGGILTDIFSVQCTLSVLDVDHNLVLFQSFENNGENVNFGLDRFILRNTLLERHYELLPDNTLTISFEITYYYAIPNLLAVDQKVIEFHFLYVLSLHAYDKCTESEMYFLQGNDDGCVVPVKRSVLCHHSPVFARMLASDMVESKKDCVKIPDVSRWSLLRLVYFFISSEIVFKCTDDLYDLYIIADKYAVESLLSKCRRYLKSNIDYESICYLLIFSDFHNDHVLKTFALSYIVSCYHEVSNTAEWKYMMQNNQDLAQEITFYVSTNHPDHLQETEADKNDSKLLNSILAENDHVLEHEVEAIVEELNEFDFYQ</sequence>
<reference evidence="3 4" key="1">
    <citation type="submission" date="2013-11" db="EMBL/GenBank/DDBJ databases">
        <title>Genome sequencing of Stegodyphus mimosarum.</title>
        <authorList>
            <person name="Bechsgaard J."/>
        </authorList>
    </citation>
    <scope>NUCLEOTIDE SEQUENCE [LARGE SCALE GENOMIC DNA]</scope>
</reference>
<feature type="domain" description="BTB" evidence="1">
    <location>
        <begin position="171"/>
        <end position="241"/>
    </location>
</feature>
<feature type="non-terminal residue" evidence="3">
    <location>
        <position position="381"/>
    </location>
</feature>
<dbReference type="Pfam" id="PF22486">
    <property type="entry name" value="MATH_2"/>
    <property type="match status" value="1"/>
</dbReference>
<evidence type="ECO:0000259" key="1">
    <source>
        <dbReference type="PROSITE" id="PS50097"/>
    </source>
</evidence>
<dbReference type="InterPro" id="IPR002083">
    <property type="entry name" value="MATH/TRAF_dom"/>
</dbReference>
<dbReference type="GO" id="GO:0030163">
    <property type="term" value="P:protein catabolic process"/>
    <property type="evidence" value="ECO:0007669"/>
    <property type="project" value="UniProtKB-ARBA"/>
</dbReference>
<dbReference type="PANTHER" id="PTHR24413">
    <property type="entry name" value="SPECKLE-TYPE POZ PROTEIN"/>
    <property type="match status" value="1"/>
</dbReference>
<dbReference type="Pfam" id="PF00651">
    <property type="entry name" value="BTB"/>
    <property type="match status" value="1"/>
</dbReference>
<dbReference type="InterPro" id="IPR011333">
    <property type="entry name" value="SKP1/BTB/POZ_sf"/>
</dbReference>
<organism evidence="3 4">
    <name type="scientific">Stegodyphus mimosarum</name>
    <name type="common">African social velvet spider</name>
    <dbReference type="NCBI Taxonomy" id="407821"/>
    <lineage>
        <taxon>Eukaryota</taxon>
        <taxon>Metazoa</taxon>
        <taxon>Ecdysozoa</taxon>
        <taxon>Arthropoda</taxon>
        <taxon>Chelicerata</taxon>
        <taxon>Arachnida</taxon>
        <taxon>Araneae</taxon>
        <taxon>Araneomorphae</taxon>
        <taxon>Entelegynae</taxon>
        <taxon>Eresoidea</taxon>
        <taxon>Eresidae</taxon>
        <taxon>Stegodyphus</taxon>
    </lineage>
</organism>
<dbReference type="Proteomes" id="UP000054359">
    <property type="component" value="Unassembled WGS sequence"/>
</dbReference>
<dbReference type="PROSITE" id="PS50144">
    <property type="entry name" value="MATH"/>
    <property type="match status" value="1"/>
</dbReference>
<dbReference type="Gene3D" id="2.60.210.10">
    <property type="entry name" value="Apoptosis, Tumor Necrosis Factor Receptor Associated Protein 2, Chain A"/>
    <property type="match status" value="1"/>
</dbReference>
<dbReference type="EMBL" id="KK111990">
    <property type="protein sequence ID" value="KFM56505.1"/>
    <property type="molecule type" value="Genomic_DNA"/>
</dbReference>